<feature type="compositionally biased region" description="Polar residues" evidence="5">
    <location>
        <begin position="409"/>
        <end position="421"/>
    </location>
</feature>
<dbReference type="InterPro" id="IPR000719">
    <property type="entry name" value="Prot_kinase_dom"/>
</dbReference>
<sequence length="1198" mass="133100">MDPTLQQRLAQERKTYRAKIDTALEEDPDPLTAYDAFVNWTLEHYPQDQIAHSGLLELLEEATRKFKDDAAYRGDLRYLKLWALYASHVEDASVVYTFLFANGIGTMYALTYWEYAAALERKGKRTEAETAYKLGIKRRARPVDPLKRRYEDFKNGSGASTSSNPDTDALWKDAPAQTRALRRDPFMHYSPHPFPSSSSSSTTSSVPSASNTDPHGSARDRYALMLAPPPPGKRPEKLRFTLSLLFTDDGVEYSMQEARARAMGLLGKKWLPPPSAASLQSAPSKGGRKEERTRTKTYAEPTMTLATREAMADVFGMYNAPEATVRYGAVLDKDRYKPVEIEPITPSANQVRALSNENANKTPGSNENAGMKIPAFRPYVDENANAKSENVIPAPPKFKPFVDPEEQSRQPVFNPSASTSGRRALAVKETATPAPTSDENACAADHQQQQTKLPVPIFTPSTGSGGRRVLGVKETATTPAGGDNENRTARTAKPHNIFKPVEGAKAKSVGGLSFSVFTPAPQDARDRLQLQARQSASSGGQARSISPEERVNVFKPMPLKDEDADFPANIFSRLPARNEKANAGASGKAAFKPYVDENAANQSRARPILSERVFGPPPTQDDQLAQESSSESSSEGYEEQYEEGQFGEQEYFDQGASDDEQYSDQYDEPTHTESRVFDHTPVAYQDEGDSMYEDEHHPPLGGRFGQFDVMTPITERTYEYTMSTRGSATPSQPLAVFRDPVETAEQLAAELRAEDEDGQNYDVTEDLVSSTIEKTGSLSLTDALNAADAFKPPNPCNPFDPPIVSTLLSLIQPERDADFHDLKHAEANQLDALQKFAKKRTRRHSGNTTGRLLEDAETLRISLADRQFAVVDKLGEGGFGAVFEAIDLDSREHGDEDDEDSLQGLLALKVVKPRNLWEFHVLRRMHRILPPELCQSIILPQALYAFRDESFLVLELCRQGTLLDIVNRAGAAGISQQGACLDELLVIFFTIELMRLLEGLHRAGFIHGDVKIDNCLLRLEDVPGPPSAWTSVYQPSGEGGWKYKGIKMIDFGRTIDTALFPAGQQYIAEWPTDARDCLEIREGRPWTFQTDYFGLAGIIYCMLYGKYIEASSVVPVPGEQRYRLAAPLKRYWQVDLWTRLFDLLLNPSLVREDGQLPICDELAELRIEMEEWLQTNCNRASNSLKGLLKKIGVSILGG</sequence>
<keyword evidence="2" id="KW-0158">Chromosome</keyword>
<protein>
    <recommendedName>
        <fullName evidence="10">Kinase-like protein</fullName>
    </recommendedName>
</protein>
<evidence type="ECO:0000259" key="6">
    <source>
        <dbReference type="PROSITE" id="PS50011"/>
    </source>
</evidence>
<keyword evidence="9" id="KW-1185">Reference proteome</keyword>
<dbReference type="Pfam" id="PF00069">
    <property type="entry name" value="Pkinase"/>
    <property type="match status" value="1"/>
</dbReference>
<dbReference type="AlphaFoldDB" id="A0A2H3JLM2"/>
<feature type="region of interest" description="Disordered" evidence="5">
    <location>
        <begin position="186"/>
        <end position="234"/>
    </location>
</feature>
<feature type="region of interest" description="Disordered" evidence="5">
    <location>
        <begin position="658"/>
        <end position="679"/>
    </location>
</feature>
<dbReference type="InterPro" id="IPR011009">
    <property type="entry name" value="Kinase-like_dom_sf"/>
</dbReference>
<dbReference type="CDD" id="cd13981">
    <property type="entry name" value="STKc_Bub1_BubR1"/>
    <property type="match status" value="1"/>
</dbReference>
<dbReference type="OMA" id="NCEKGVG"/>
<dbReference type="OrthoDB" id="248495at2759"/>
<feature type="compositionally biased region" description="Basic and acidic residues" evidence="5">
    <location>
        <begin position="668"/>
        <end position="678"/>
    </location>
</feature>
<dbReference type="InterPro" id="IPR013212">
    <property type="entry name" value="Mad3/Bub1_I"/>
</dbReference>
<dbReference type="InterPro" id="IPR015661">
    <property type="entry name" value="Bub1/Mad3"/>
</dbReference>
<dbReference type="SMART" id="SM00777">
    <property type="entry name" value="Mad3_BUB1_I"/>
    <property type="match status" value="1"/>
</dbReference>
<dbReference type="Gene3D" id="1.10.510.10">
    <property type="entry name" value="Transferase(Phosphotransferase) domain 1"/>
    <property type="match status" value="1"/>
</dbReference>
<dbReference type="PANTHER" id="PTHR14030:SF4">
    <property type="entry name" value="BUB1 KINASE, ISOFORM A-RELATED"/>
    <property type="match status" value="1"/>
</dbReference>
<feature type="region of interest" description="Disordered" evidence="5">
    <location>
        <begin position="402"/>
        <end position="423"/>
    </location>
</feature>
<feature type="compositionally biased region" description="Low complexity" evidence="5">
    <location>
        <begin position="195"/>
        <end position="210"/>
    </location>
</feature>
<dbReference type="Proteomes" id="UP000218811">
    <property type="component" value="Unassembled WGS sequence"/>
</dbReference>
<accession>A0A2H3JLM2</accession>
<dbReference type="GO" id="GO:0004672">
    <property type="term" value="F:protein kinase activity"/>
    <property type="evidence" value="ECO:0007669"/>
    <property type="project" value="InterPro"/>
</dbReference>
<evidence type="ECO:0000313" key="8">
    <source>
        <dbReference type="EMBL" id="PCH42415.1"/>
    </source>
</evidence>
<dbReference type="PANTHER" id="PTHR14030">
    <property type="entry name" value="MITOTIC CHECKPOINT SERINE/THREONINE-PROTEIN KINASE BUB1"/>
    <property type="match status" value="1"/>
</dbReference>
<dbReference type="PROSITE" id="PS50011">
    <property type="entry name" value="PROTEIN_KINASE_DOM"/>
    <property type="match status" value="1"/>
</dbReference>
<dbReference type="SMART" id="SM00220">
    <property type="entry name" value="S_TKc"/>
    <property type="match status" value="1"/>
</dbReference>
<proteinExistence type="predicted"/>
<dbReference type="GO" id="GO:0051754">
    <property type="term" value="P:meiotic sister chromatid cohesion, centromeric"/>
    <property type="evidence" value="ECO:0007669"/>
    <property type="project" value="TreeGrafter"/>
</dbReference>
<dbReference type="PROSITE" id="PS51489">
    <property type="entry name" value="BUB1_N"/>
    <property type="match status" value="1"/>
</dbReference>
<feature type="domain" description="Protein kinase" evidence="6">
    <location>
        <begin position="868"/>
        <end position="1173"/>
    </location>
</feature>
<comment type="subcellular location">
    <subcellularLocation>
        <location evidence="1">Chromosome</location>
        <location evidence="1">Centromere</location>
        <location evidence="1">Kinetochore</location>
    </subcellularLocation>
</comment>
<evidence type="ECO:0000313" key="9">
    <source>
        <dbReference type="Proteomes" id="UP000218811"/>
    </source>
</evidence>
<dbReference type="STRING" id="742152.A0A2H3JLM2"/>
<gene>
    <name evidence="8" type="ORF">WOLCODRAFT_144048</name>
</gene>
<feature type="region of interest" description="Disordered" evidence="5">
    <location>
        <begin position="602"/>
        <end position="644"/>
    </location>
</feature>
<dbReference type="InterPro" id="IPR008271">
    <property type="entry name" value="Ser/Thr_kinase_AS"/>
</dbReference>
<feature type="region of interest" description="Disordered" evidence="5">
    <location>
        <begin position="147"/>
        <end position="170"/>
    </location>
</feature>
<dbReference type="GO" id="GO:0032991">
    <property type="term" value="C:protein-containing complex"/>
    <property type="evidence" value="ECO:0007669"/>
    <property type="project" value="UniProtKB-ARBA"/>
</dbReference>
<evidence type="ECO:0008006" key="10">
    <source>
        <dbReference type="Google" id="ProtNLM"/>
    </source>
</evidence>
<dbReference type="GO" id="GO:0005524">
    <property type="term" value="F:ATP binding"/>
    <property type="evidence" value="ECO:0007669"/>
    <property type="project" value="InterPro"/>
</dbReference>
<evidence type="ECO:0000256" key="1">
    <source>
        <dbReference type="ARBA" id="ARBA00004629"/>
    </source>
</evidence>
<name>A0A2H3JLM2_WOLCO</name>
<feature type="compositionally biased region" description="Polar residues" evidence="5">
    <location>
        <begin position="531"/>
        <end position="544"/>
    </location>
</feature>
<dbReference type="PROSITE" id="PS00108">
    <property type="entry name" value="PROTEIN_KINASE_ST"/>
    <property type="match status" value="1"/>
</dbReference>
<feature type="region of interest" description="Disordered" evidence="5">
    <location>
        <begin position="531"/>
        <end position="551"/>
    </location>
</feature>
<dbReference type="GO" id="GO:0005634">
    <property type="term" value="C:nucleus"/>
    <property type="evidence" value="ECO:0007669"/>
    <property type="project" value="TreeGrafter"/>
</dbReference>
<evidence type="ECO:0000256" key="3">
    <source>
        <dbReference type="ARBA" id="ARBA00022838"/>
    </source>
</evidence>
<evidence type="ECO:0000256" key="5">
    <source>
        <dbReference type="SAM" id="MobiDB-lite"/>
    </source>
</evidence>
<evidence type="ECO:0000259" key="7">
    <source>
        <dbReference type="PROSITE" id="PS51489"/>
    </source>
</evidence>
<dbReference type="EMBL" id="KB468124">
    <property type="protein sequence ID" value="PCH42415.1"/>
    <property type="molecule type" value="Genomic_DNA"/>
</dbReference>
<organism evidence="8 9">
    <name type="scientific">Wolfiporia cocos (strain MD-104)</name>
    <name type="common">Brown rot fungus</name>
    <dbReference type="NCBI Taxonomy" id="742152"/>
    <lineage>
        <taxon>Eukaryota</taxon>
        <taxon>Fungi</taxon>
        <taxon>Dikarya</taxon>
        <taxon>Basidiomycota</taxon>
        <taxon>Agaricomycotina</taxon>
        <taxon>Agaricomycetes</taxon>
        <taxon>Polyporales</taxon>
        <taxon>Phaeolaceae</taxon>
        <taxon>Wolfiporia</taxon>
    </lineage>
</organism>
<feature type="domain" description="BUB1 N-terminal" evidence="7">
    <location>
        <begin position="16"/>
        <end position="179"/>
    </location>
</feature>
<evidence type="ECO:0000256" key="2">
    <source>
        <dbReference type="ARBA" id="ARBA00022454"/>
    </source>
</evidence>
<dbReference type="SUPFAM" id="SSF56112">
    <property type="entry name" value="Protein kinase-like (PK-like)"/>
    <property type="match status" value="1"/>
</dbReference>
<reference evidence="8 9" key="1">
    <citation type="journal article" date="2012" name="Science">
        <title>The Paleozoic origin of enzymatic lignin decomposition reconstructed from 31 fungal genomes.</title>
        <authorList>
            <person name="Floudas D."/>
            <person name="Binder M."/>
            <person name="Riley R."/>
            <person name="Barry K."/>
            <person name="Blanchette R.A."/>
            <person name="Henrissat B."/>
            <person name="Martinez A.T."/>
            <person name="Otillar R."/>
            <person name="Spatafora J.W."/>
            <person name="Yadav J.S."/>
            <person name="Aerts A."/>
            <person name="Benoit I."/>
            <person name="Boyd A."/>
            <person name="Carlson A."/>
            <person name="Copeland A."/>
            <person name="Coutinho P.M."/>
            <person name="de Vries R.P."/>
            <person name="Ferreira P."/>
            <person name="Findley K."/>
            <person name="Foster B."/>
            <person name="Gaskell J."/>
            <person name="Glotzer D."/>
            <person name="Gorecki P."/>
            <person name="Heitman J."/>
            <person name="Hesse C."/>
            <person name="Hori C."/>
            <person name="Igarashi K."/>
            <person name="Jurgens J.A."/>
            <person name="Kallen N."/>
            <person name="Kersten P."/>
            <person name="Kohler A."/>
            <person name="Kuees U."/>
            <person name="Kumar T.K.A."/>
            <person name="Kuo A."/>
            <person name="LaButti K."/>
            <person name="Larrondo L.F."/>
            <person name="Lindquist E."/>
            <person name="Ling A."/>
            <person name="Lombard V."/>
            <person name="Lucas S."/>
            <person name="Lundell T."/>
            <person name="Martin R."/>
            <person name="McLaughlin D.J."/>
            <person name="Morgenstern I."/>
            <person name="Morin E."/>
            <person name="Murat C."/>
            <person name="Nagy L.G."/>
            <person name="Nolan M."/>
            <person name="Ohm R.A."/>
            <person name="Patyshakuliyeva A."/>
            <person name="Rokas A."/>
            <person name="Ruiz-Duenas F.J."/>
            <person name="Sabat G."/>
            <person name="Salamov A."/>
            <person name="Samejima M."/>
            <person name="Schmutz J."/>
            <person name="Slot J.C."/>
            <person name="St John F."/>
            <person name="Stenlid J."/>
            <person name="Sun H."/>
            <person name="Sun S."/>
            <person name="Syed K."/>
            <person name="Tsang A."/>
            <person name="Wiebenga A."/>
            <person name="Young D."/>
            <person name="Pisabarro A."/>
            <person name="Eastwood D.C."/>
            <person name="Martin F."/>
            <person name="Cullen D."/>
            <person name="Grigoriev I.V."/>
            <person name="Hibbett D.S."/>
        </authorList>
    </citation>
    <scope>NUCLEOTIDE SEQUENCE [LARGE SCALE GENOMIC DNA]</scope>
    <source>
        <strain evidence="8 9">MD-104</strain>
    </source>
</reference>
<keyword evidence="4" id="KW-0137">Centromere</keyword>
<evidence type="ECO:0000256" key="4">
    <source>
        <dbReference type="ARBA" id="ARBA00023328"/>
    </source>
</evidence>
<feature type="region of interest" description="Disordered" evidence="5">
    <location>
        <begin position="271"/>
        <end position="294"/>
    </location>
</feature>
<keyword evidence="3" id="KW-0995">Kinetochore</keyword>
<feature type="compositionally biased region" description="Acidic residues" evidence="5">
    <location>
        <begin position="658"/>
        <end position="667"/>
    </location>
</feature>
<dbReference type="Pfam" id="PF08311">
    <property type="entry name" value="Mad3_BUB1_I"/>
    <property type="match status" value="1"/>
</dbReference>
<dbReference type="GO" id="GO:0007094">
    <property type="term" value="P:mitotic spindle assembly checkpoint signaling"/>
    <property type="evidence" value="ECO:0007669"/>
    <property type="project" value="InterPro"/>
</dbReference>
<dbReference type="Gene3D" id="1.25.40.430">
    <property type="match status" value="1"/>
</dbReference>
<feature type="compositionally biased region" description="Polar residues" evidence="5">
    <location>
        <begin position="157"/>
        <end position="166"/>
    </location>
</feature>
<dbReference type="GO" id="GO:0000776">
    <property type="term" value="C:kinetochore"/>
    <property type="evidence" value="ECO:0007669"/>
    <property type="project" value="UniProtKB-KW"/>
</dbReference>